<evidence type="ECO:0000256" key="4">
    <source>
        <dbReference type="ARBA" id="ARBA00022553"/>
    </source>
</evidence>
<keyword evidence="9" id="KW-0812">Transmembrane</keyword>
<dbReference type="Proteomes" id="UP000062788">
    <property type="component" value="Unassembled WGS sequence"/>
</dbReference>
<dbReference type="SMART" id="SM00388">
    <property type="entry name" value="HisKA"/>
    <property type="match status" value="1"/>
</dbReference>
<dbReference type="SUPFAM" id="SSF55785">
    <property type="entry name" value="PYP-like sensor domain (PAS domain)"/>
    <property type="match status" value="2"/>
</dbReference>
<feature type="transmembrane region" description="Helical" evidence="9">
    <location>
        <begin position="42"/>
        <end position="68"/>
    </location>
</feature>
<feature type="domain" description="Response regulatory" evidence="11">
    <location>
        <begin position="691"/>
        <end position="815"/>
    </location>
</feature>
<protein>
    <recommendedName>
        <fullName evidence="3">histidine kinase</fullName>
        <ecNumber evidence="3">2.7.13.3</ecNumber>
    </recommendedName>
</protein>
<dbReference type="EC" id="2.7.13.3" evidence="3"/>
<dbReference type="InterPro" id="IPR025201">
    <property type="entry name" value="KdpD_TM"/>
</dbReference>
<dbReference type="InterPro" id="IPR036890">
    <property type="entry name" value="HATPase_C_sf"/>
</dbReference>
<dbReference type="CDD" id="cd00075">
    <property type="entry name" value="HATPase"/>
    <property type="match status" value="1"/>
</dbReference>
<gene>
    <name evidence="13" type="ORF">WS67_05895</name>
</gene>
<evidence type="ECO:0000256" key="9">
    <source>
        <dbReference type="SAM" id="Phobius"/>
    </source>
</evidence>
<dbReference type="CDD" id="cd00130">
    <property type="entry name" value="PAS"/>
    <property type="match status" value="2"/>
</dbReference>
<feature type="domain" description="PAS" evidence="12">
    <location>
        <begin position="125"/>
        <end position="198"/>
    </location>
</feature>
<dbReference type="Gene3D" id="3.40.50.2300">
    <property type="match status" value="1"/>
</dbReference>
<organism evidence="13 14">
    <name type="scientific">Burkholderia singularis</name>
    <dbReference type="NCBI Taxonomy" id="1503053"/>
    <lineage>
        <taxon>Bacteria</taxon>
        <taxon>Pseudomonadati</taxon>
        <taxon>Pseudomonadota</taxon>
        <taxon>Betaproteobacteria</taxon>
        <taxon>Burkholderiales</taxon>
        <taxon>Burkholderiaceae</taxon>
        <taxon>Burkholderia</taxon>
        <taxon>pseudomallei group</taxon>
    </lineage>
</organism>
<dbReference type="GO" id="GO:0000155">
    <property type="term" value="F:phosphorelay sensor kinase activity"/>
    <property type="evidence" value="ECO:0007669"/>
    <property type="project" value="InterPro"/>
</dbReference>
<evidence type="ECO:0000259" key="11">
    <source>
        <dbReference type="PROSITE" id="PS50110"/>
    </source>
</evidence>
<evidence type="ECO:0000313" key="14">
    <source>
        <dbReference type="Proteomes" id="UP000062788"/>
    </source>
</evidence>
<evidence type="ECO:0000256" key="1">
    <source>
        <dbReference type="ARBA" id="ARBA00000085"/>
    </source>
</evidence>
<dbReference type="SMART" id="SM00091">
    <property type="entry name" value="PAS"/>
    <property type="match status" value="2"/>
</dbReference>
<feature type="modified residue" description="4-aspartylphosphate" evidence="7">
    <location>
        <position position="740"/>
    </location>
</feature>
<name>A0A124P9S3_9BURK</name>
<dbReference type="InterPro" id="IPR000014">
    <property type="entry name" value="PAS"/>
</dbReference>
<evidence type="ECO:0000313" key="13">
    <source>
        <dbReference type="EMBL" id="KVE29378.1"/>
    </source>
</evidence>
<keyword evidence="9" id="KW-1133">Transmembrane helix</keyword>
<dbReference type="SUPFAM" id="SSF47384">
    <property type="entry name" value="Homodimeric domain of signal transducing histidine kinase"/>
    <property type="match status" value="1"/>
</dbReference>
<comment type="caution">
    <text evidence="13">The sequence shown here is derived from an EMBL/GenBank/DDBJ whole genome shotgun (WGS) entry which is preliminary data.</text>
</comment>
<dbReference type="EMBL" id="LOWA01000014">
    <property type="protein sequence ID" value="KVE29378.1"/>
    <property type="molecule type" value="Genomic_DNA"/>
</dbReference>
<dbReference type="Gene3D" id="1.10.287.130">
    <property type="match status" value="1"/>
</dbReference>
<dbReference type="SMART" id="SM00387">
    <property type="entry name" value="HATPase_c"/>
    <property type="match status" value="1"/>
</dbReference>
<feature type="compositionally biased region" description="Basic and acidic residues" evidence="8">
    <location>
        <begin position="242"/>
        <end position="303"/>
    </location>
</feature>
<comment type="catalytic activity">
    <reaction evidence="1">
        <text>ATP + protein L-histidine = ADP + protein N-phospho-L-histidine.</text>
        <dbReference type="EC" id="2.7.13.3"/>
    </reaction>
</comment>
<evidence type="ECO:0000256" key="8">
    <source>
        <dbReference type="SAM" id="MobiDB-lite"/>
    </source>
</evidence>
<dbReference type="InterPro" id="IPR004358">
    <property type="entry name" value="Sig_transdc_His_kin-like_C"/>
</dbReference>
<dbReference type="CDD" id="cd00082">
    <property type="entry name" value="HisKA"/>
    <property type="match status" value="1"/>
</dbReference>
<dbReference type="Pfam" id="PF00072">
    <property type="entry name" value="Response_reg"/>
    <property type="match status" value="1"/>
</dbReference>
<dbReference type="SUPFAM" id="SSF55874">
    <property type="entry name" value="ATPase domain of HSP90 chaperone/DNA topoisomerase II/histidine kinase"/>
    <property type="match status" value="1"/>
</dbReference>
<dbReference type="PRINTS" id="PR00344">
    <property type="entry name" value="BCTRLSENSOR"/>
</dbReference>
<dbReference type="InterPro" id="IPR001789">
    <property type="entry name" value="Sig_transdc_resp-reg_receiver"/>
</dbReference>
<feature type="transmembrane region" description="Helical" evidence="9">
    <location>
        <begin position="12"/>
        <end position="30"/>
    </location>
</feature>
<dbReference type="Gene3D" id="3.30.450.20">
    <property type="entry name" value="PAS domain"/>
    <property type="match status" value="2"/>
</dbReference>
<dbReference type="InterPro" id="IPR036097">
    <property type="entry name" value="HisK_dim/P_sf"/>
</dbReference>
<feature type="region of interest" description="Disordered" evidence="8">
    <location>
        <begin position="242"/>
        <end position="304"/>
    </location>
</feature>
<reference evidence="13 14" key="1">
    <citation type="submission" date="2015-11" db="EMBL/GenBank/DDBJ databases">
        <title>Expanding the genomic diversity of Burkholderia species for the development of highly accurate diagnostics.</title>
        <authorList>
            <person name="Sahl J."/>
            <person name="Keim P."/>
            <person name="Wagner D."/>
        </authorList>
    </citation>
    <scope>NUCLEOTIDE SEQUENCE [LARGE SCALE GENOMIC DNA]</scope>
    <source>
        <strain evidence="13 14">TSV85</strain>
    </source>
</reference>
<keyword evidence="14" id="KW-1185">Reference proteome</keyword>
<dbReference type="AlphaFoldDB" id="A0A124P9S3"/>
<dbReference type="NCBIfam" id="TIGR00229">
    <property type="entry name" value="sensory_box"/>
    <property type="match status" value="1"/>
</dbReference>
<dbReference type="GO" id="GO:0009927">
    <property type="term" value="F:histidine phosphotransfer kinase activity"/>
    <property type="evidence" value="ECO:0007669"/>
    <property type="project" value="TreeGrafter"/>
</dbReference>
<dbReference type="SUPFAM" id="SSF52172">
    <property type="entry name" value="CheY-like"/>
    <property type="match status" value="1"/>
</dbReference>
<keyword evidence="6 13" id="KW-0418">Kinase</keyword>
<dbReference type="Pfam" id="PF00989">
    <property type="entry name" value="PAS"/>
    <property type="match status" value="1"/>
</dbReference>
<dbReference type="GO" id="GO:0006355">
    <property type="term" value="P:regulation of DNA-templated transcription"/>
    <property type="evidence" value="ECO:0007669"/>
    <property type="project" value="InterPro"/>
</dbReference>
<feature type="domain" description="PAS" evidence="12">
    <location>
        <begin position="308"/>
        <end position="348"/>
    </location>
</feature>
<evidence type="ECO:0000259" key="10">
    <source>
        <dbReference type="PROSITE" id="PS50109"/>
    </source>
</evidence>
<dbReference type="Gene3D" id="3.30.565.10">
    <property type="entry name" value="Histidine kinase-like ATPase, C-terminal domain"/>
    <property type="match status" value="1"/>
</dbReference>
<proteinExistence type="predicted"/>
<dbReference type="Pfam" id="PF00512">
    <property type="entry name" value="HisKA"/>
    <property type="match status" value="1"/>
</dbReference>
<comment type="subcellular location">
    <subcellularLocation>
        <location evidence="2">Cell inner membrane</location>
        <topology evidence="2">Multi-pass membrane protein</topology>
    </subcellularLocation>
</comment>
<sequence length="819" mass="88211">MGEANRTRAGDYVIAVMMVAIATVLQALAIRFGGVNLPLILYYPLLAGAAWATSFGFGTAATVASALLVWTLFLSDPSAYTEPLSIRVIRLGAFVIIGVLVCAGASMLRHARLTNERARRREAAARARLEAVLHALPHGVIAIDAQRRITHLNAAAADLVGCPLDGTIGRPVHDVLRLCDSDGRSVRTAPLDRALGGAAATCRHWLHSPGRGGLVPVAGIASPIGGARGDIDGAVLLLRDEQTQSDRRDAHRGHGELGEHGERGERSAHDEREGREGREGRQEHKEHEEHEEHEERARVDASRLPHALVDASPDAIVGIDREGRIVSWNPAAQRMFGYDEREAIGRELDSLIAMRWLKREPAVKTFDGVRGPLDLLCVNRDGRRFRVTASAGLVRGDAFARVALSLTLRETGEQRRRDLRARRSLQGARDARDQAHTSNRLKDELLATVSHELRTPLNVIYGWVEVLRNSGDKTLQQQAIDAIDRSARSLTRMVGDILDASSLSTGKLRLDLMPVDIVRLFSDTVDAFQTAAAAAGIALRFDCTVVACVVSGDAERLRQMLSNLVSNALKFTPGGGTVTVALARDDAHAVLRVSDTGQGIAPEFMPYVFDMFRRADDSPASSRRGLGLGLSIVRHIAQLHCGSVAVDSEGRNRGATFTVTLPASPSFAGAMAWSAAPADGGRDPLALHAQRVLIVDDDATTRASLTAALTTFGATVAIAASGREALKVAADMQPSVVLSDLAMPDGDGFWLLDALRRGAKGNSGESHEGRDVRVLAVTAHAGLADERRVREAGFDGYLRKPIDVRQLAREIERVTKRDG</sequence>
<dbReference type="InterPro" id="IPR005467">
    <property type="entry name" value="His_kinase_dom"/>
</dbReference>
<dbReference type="InterPro" id="IPR013767">
    <property type="entry name" value="PAS_fold"/>
</dbReference>
<keyword evidence="9" id="KW-0472">Membrane</keyword>
<feature type="transmembrane region" description="Helical" evidence="9">
    <location>
        <begin position="88"/>
        <end position="111"/>
    </location>
</feature>
<dbReference type="Pfam" id="PF02518">
    <property type="entry name" value="HATPase_c"/>
    <property type="match status" value="1"/>
</dbReference>
<dbReference type="SMART" id="SM00448">
    <property type="entry name" value="REC"/>
    <property type="match status" value="1"/>
</dbReference>
<dbReference type="RefSeq" id="WP_059514008.1">
    <property type="nucleotide sequence ID" value="NZ_LOWA01000014.1"/>
</dbReference>
<evidence type="ECO:0000256" key="2">
    <source>
        <dbReference type="ARBA" id="ARBA00004429"/>
    </source>
</evidence>
<accession>A0A124P9S3</accession>
<dbReference type="PROSITE" id="PS50110">
    <property type="entry name" value="RESPONSE_REGULATORY"/>
    <property type="match status" value="1"/>
</dbReference>
<dbReference type="InterPro" id="IPR035965">
    <property type="entry name" value="PAS-like_dom_sf"/>
</dbReference>
<dbReference type="InterPro" id="IPR003661">
    <property type="entry name" value="HisK_dim/P_dom"/>
</dbReference>
<dbReference type="InterPro" id="IPR013656">
    <property type="entry name" value="PAS_4"/>
</dbReference>
<evidence type="ECO:0000259" key="12">
    <source>
        <dbReference type="PROSITE" id="PS50112"/>
    </source>
</evidence>
<evidence type="ECO:0000256" key="7">
    <source>
        <dbReference type="PROSITE-ProRule" id="PRU00169"/>
    </source>
</evidence>
<dbReference type="Pfam" id="PF13493">
    <property type="entry name" value="DUF4118"/>
    <property type="match status" value="1"/>
</dbReference>
<feature type="region of interest" description="Disordered" evidence="8">
    <location>
        <begin position="415"/>
        <end position="435"/>
    </location>
</feature>
<dbReference type="PROSITE" id="PS50109">
    <property type="entry name" value="HIS_KIN"/>
    <property type="match status" value="1"/>
</dbReference>
<dbReference type="Pfam" id="PF08448">
    <property type="entry name" value="PAS_4"/>
    <property type="match status" value="1"/>
</dbReference>
<keyword evidence="5" id="KW-0808">Transferase</keyword>
<dbReference type="PANTHER" id="PTHR43047">
    <property type="entry name" value="TWO-COMPONENT HISTIDINE PROTEIN KINASE"/>
    <property type="match status" value="1"/>
</dbReference>
<dbReference type="InterPro" id="IPR011006">
    <property type="entry name" value="CheY-like_superfamily"/>
</dbReference>
<evidence type="ECO:0000256" key="6">
    <source>
        <dbReference type="ARBA" id="ARBA00022777"/>
    </source>
</evidence>
<evidence type="ECO:0000256" key="5">
    <source>
        <dbReference type="ARBA" id="ARBA00022679"/>
    </source>
</evidence>
<feature type="domain" description="Histidine kinase" evidence="10">
    <location>
        <begin position="448"/>
        <end position="665"/>
    </location>
</feature>
<keyword evidence="4 7" id="KW-0597">Phosphoprotein</keyword>
<evidence type="ECO:0000256" key="3">
    <source>
        <dbReference type="ARBA" id="ARBA00012438"/>
    </source>
</evidence>
<dbReference type="PROSITE" id="PS50112">
    <property type="entry name" value="PAS"/>
    <property type="match status" value="2"/>
</dbReference>
<dbReference type="FunFam" id="3.30.565.10:FF:000006">
    <property type="entry name" value="Sensor histidine kinase WalK"/>
    <property type="match status" value="1"/>
</dbReference>
<dbReference type="InterPro" id="IPR003594">
    <property type="entry name" value="HATPase_dom"/>
</dbReference>
<dbReference type="GO" id="GO:0005886">
    <property type="term" value="C:plasma membrane"/>
    <property type="evidence" value="ECO:0007669"/>
    <property type="project" value="UniProtKB-SubCell"/>
</dbReference>
<dbReference type="PANTHER" id="PTHR43047:SF72">
    <property type="entry name" value="OSMOSENSING HISTIDINE PROTEIN KINASE SLN1"/>
    <property type="match status" value="1"/>
</dbReference>